<keyword evidence="2" id="KW-0805">Transcription regulation</keyword>
<dbReference type="PANTHER" id="PTHR30118:SF15">
    <property type="entry name" value="TRANSCRIPTIONAL REGULATORY PROTEIN"/>
    <property type="match status" value="1"/>
</dbReference>
<keyword evidence="3" id="KW-0238">DNA-binding</keyword>
<evidence type="ECO:0000256" key="2">
    <source>
        <dbReference type="ARBA" id="ARBA00023015"/>
    </source>
</evidence>
<dbReference type="Pfam" id="PF00126">
    <property type="entry name" value="HTH_1"/>
    <property type="match status" value="1"/>
</dbReference>
<organism evidence="6 7">
    <name type="scientific">Asticcacaulis currens</name>
    <dbReference type="NCBI Taxonomy" id="2984210"/>
    <lineage>
        <taxon>Bacteria</taxon>
        <taxon>Pseudomonadati</taxon>
        <taxon>Pseudomonadota</taxon>
        <taxon>Alphaproteobacteria</taxon>
        <taxon>Caulobacterales</taxon>
        <taxon>Caulobacteraceae</taxon>
        <taxon>Asticcacaulis</taxon>
    </lineage>
</organism>
<sequence>MRTATSLSDKKLHIGHNSFKLIFVRIFINIGDGVQDFDEAVLRKIDLNLLVVFAMVMRHRSVQAAAARLYLGPSGVSMALARLRELTGDPLFNRSRLGLQPTEYAEVLIEAVAPALSVIASALTPSDFDPQVSSGTLRIALSDDIEIVLLSRLRKALAHRAPAMELVARHADYSRVSEVLQDNHADLVVTAHPTALDPRLVVEELYTERFLALTDGNRTEALDLETYVRKPHALVSARGVRTGLVDDALRRLGRSRSVRVATESFAALPYLIGGSDLVATLPATAATLIARQFGLKLHTLPFESPSFQVTLAWRSRDDVVSAQVWLRNMVKDEMLAAVRTARRISTSSA</sequence>
<keyword evidence="7" id="KW-1185">Reference proteome</keyword>
<dbReference type="InterPro" id="IPR050389">
    <property type="entry name" value="LysR-type_TF"/>
</dbReference>
<dbReference type="Gene3D" id="3.40.190.10">
    <property type="entry name" value="Periplasmic binding protein-like II"/>
    <property type="match status" value="2"/>
</dbReference>
<dbReference type="InterPro" id="IPR005119">
    <property type="entry name" value="LysR_subst-bd"/>
</dbReference>
<dbReference type="InterPro" id="IPR036390">
    <property type="entry name" value="WH_DNA-bd_sf"/>
</dbReference>
<gene>
    <name evidence="6" type="ORF">PQU94_08045</name>
</gene>
<name>A0ABT5IDF1_9CAUL</name>
<dbReference type="SUPFAM" id="SSF46785">
    <property type="entry name" value="Winged helix' DNA-binding domain"/>
    <property type="match status" value="1"/>
</dbReference>
<reference evidence="6 7" key="1">
    <citation type="submission" date="2023-01" db="EMBL/GenBank/DDBJ databases">
        <title>Novel species of the genus Asticcacaulis isolated from rivers.</title>
        <authorList>
            <person name="Lu H."/>
        </authorList>
    </citation>
    <scope>NUCLEOTIDE SEQUENCE [LARGE SCALE GENOMIC DNA]</scope>
    <source>
        <strain evidence="6 7">DXS10W</strain>
    </source>
</reference>
<dbReference type="Gene3D" id="1.10.10.10">
    <property type="entry name" value="Winged helix-like DNA-binding domain superfamily/Winged helix DNA-binding domain"/>
    <property type="match status" value="1"/>
</dbReference>
<accession>A0ABT5IDF1</accession>
<evidence type="ECO:0000256" key="4">
    <source>
        <dbReference type="ARBA" id="ARBA00023163"/>
    </source>
</evidence>
<dbReference type="RefSeq" id="WP_272740948.1">
    <property type="nucleotide sequence ID" value="NZ_JAQQKW010000004.1"/>
</dbReference>
<dbReference type="InterPro" id="IPR036388">
    <property type="entry name" value="WH-like_DNA-bd_sf"/>
</dbReference>
<keyword evidence="4" id="KW-0804">Transcription</keyword>
<dbReference type="Proteomes" id="UP001216595">
    <property type="component" value="Unassembled WGS sequence"/>
</dbReference>
<dbReference type="PANTHER" id="PTHR30118">
    <property type="entry name" value="HTH-TYPE TRANSCRIPTIONAL REGULATOR LEUO-RELATED"/>
    <property type="match status" value="1"/>
</dbReference>
<protein>
    <submittedName>
        <fullName evidence="6">LysR family transcriptional regulator</fullName>
    </submittedName>
</protein>
<dbReference type="EMBL" id="JAQQKW010000004">
    <property type="protein sequence ID" value="MDC7694230.1"/>
    <property type="molecule type" value="Genomic_DNA"/>
</dbReference>
<evidence type="ECO:0000313" key="6">
    <source>
        <dbReference type="EMBL" id="MDC7694230.1"/>
    </source>
</evidence>
<dbReference type="SUPFAM" id="SSF53850">
    <property type="entry name" value="Periplasmic binding protein-like II"/>
    <property type="match status" value="1"/>
</dbReference>
<comment type="similarity">
    <text evidence="1">Belongs to the LysR transcriptional regulatory family.</text>
</comment>
<proteinExistence type="inferred from homology"/>
<evidence type="ECO:0000256" key="1">
    <source>
        <dbReference type="ARBA" id="ARBA00009437"/>
    </source>
</evidence>
<dbReference type="Pfam" id="PF03466">
    <property type="entry name" value="LysR_substrate"/>
    <property type="match status" value="1"/>
</dbReference>
<dbReference type="InterPro" id="IPR000847">
    <property type="entry name" value="LysR_HTH_N"/>
</dbReference>
<evidence type="ECO:0000259" key="5">
    <source>
        <dbReference type="PROSITE" id="PS50931"/>
    </source>
</evidence>
<feature type="domain" description="HTH lysR-type" evidence="5">
    <location>
        <begin position="45"/>
        <end position="102"/>
    </location>
</feature>
<evidence type="ECO:0000313" key="7">
    <source>
        <dbReference type="Proteomes" id="UP001216595"/>
    </source>
</evidence>
<comment type="caution">
    <text evidence="6">The sequence shown here is derived from an EMBL/GenBank/DDBJ whole genome shotgun (WGS) entry which is preliminary data.</text>
</comment>
<dbReference type="PROSITE" id="PS50931">
    <property type="entry name" value="HTH_LYSR"/>
    <property type="match status" value="1"/>
</dbReference>
<evidence type="ECO:0000256" key="3">
    <source>
        <dbReference type="ARBA" id="ARBA00023125"/>
    </source>
</evidence>